<sequence>MDDEKYFTFANPEILGHSGFYTDNFNDCPDNVKFKAKAKFEDKIMVWCAISEAGVSRPYVGSVKVTPSKLEKTQSTIKDSAEKSHEQFYSFVKSSDEEISENTDVVMEQNAMDEDTDKNQYAAKTDEENPRSFELQKIYHQTNKKMMILNQHIGPEFSSDEKQTPILNQTVIEPIIHELPDQPNELTLPDERTQPLPQVQAPKPTTVETDPKPIEEEEKTSPNSTFSFQRNKRSRRDNAEKDRKIDQSMPHRKLVPTLEGYHVLTDEFEDEESEEAMEKRRQEARKERRDCKKGGTETANDTNKKDEVQTKKKTNMSPIVLEGVPEDHKGLTGVLSGIIKGNFNMKYTNTSTIVFTENKADYDNVINVKKEEMAYCTYLNLIKTIKSI</sequence>
<dbReference type="OrthoDB" id="10025891at2759"/>
<evidence type="ECO:0000313" key="2">
    <source>
        <dbReference type="EMBL" id="CAH1100829.1"/>
    </source>
</evidence>
<protein>
    <submittedName>
        <fullName evidence="2">Uncharacterized protein</fullName>
    </submittedName>
</protein>
<organism evidence="2 3">
    <name type="scientific">Psylliodes chrysocephalus</name>
    <dbReference type="NCBI Taxonomy" id="3402493"/>
    <lineage>
        <taxon>Eukaryota</taxon>
        <taxon>Metazoa</taxon>
        <taxon>Ecdysozoa</taxon>
        <taxon>Arthropoda</taxon>
        <taxon>Hexapoda</taxon>
        <taxon>Insecta</taxon>
        <taxon>Pterygota</taxon>
        <taxon>Neoptera</taxon>
        <taxon>Endopterygota</taxon>
        <taxon>Coleoptera</taxon>
        <taxon>Polyphaga</taxon>
        <taxon>Cucujiformia</taxon>
        <taxon>Chrysomeloidea</taxon>
        <taxon>Chrysomelidae</taxon>
        <taxon>Galerucinae</taxon>
        <taxon>Alticini</taxon>
        <taxon>Psylliodes</taxon>
    </lineage>
</organism>
<feature type="compositionally biased region" description="Basic and acidic residues" evidence="1">
    <location>
        <begin position="276"/>
        <end position="295"/>
    </location>
</feature>
<keyword evidence="3" id="KW-1185">Reference proteome</keyword>
<reference evidence="2" key="1">
    <citation type="submission" date="2022-01" db="EMBL/GenBank/DDBJ databases">
        <authorList>
            <person name="King R."/>
        </authorList>
    </citation>
    <scope>NUCLEOTIDE SEQUENCE</scope>
</reference>
<feature type="region of interest" description="Disordered" evidence="1">
    <location>
        <begin position="181"/>
        <end position="254"/>
    </location>
</feature>
<dbReference type="AlphaFoldDB" id="A0A9P0CET0"/>
<feature type="compositionally biased region" description="Basic and acidic residues" evidence="1">
    <location>
        <begin position="236"/>
        <end position="246"/>
    </location>
</feature>
<feature type="compositionally biased region" description="Acidic residues" evidence="1">
    <location>
        <begin position="266"/>
        <end position="275"/>
    </location>
</feature>
<accession>A0A9P0CET0</accession>
<name>A0A9P0CET0_9CUCU</name>
<dbReference type="Proteomes" id="UP001153636">
    <property type="component" value="Chromosome 10"/>
</dbReference>
<dbReference type="EMBL" id="OV651822">
    <property type="protein sequence ID" value="CAH1100829.1"/>
    <property type="molecule type" value="Genomic_DNA"/>
</dbReference>
<gene>
    <name evidence="2" type="ORF">PSYICH_LOCUS1849</name>
</gene>
<evidence type="ECO:0000256" key="1">
    <source>
        <dbReference type="SAM" id="MobiDB-lite"/>
    </source>
</evidence>
<feature type="region of interest" description="Disordered" evidence="1">
    <location>
        <begin position="266"/>
        <end position="310"/>
    </location>
</feature>
<evidence type="ECO:0000313" key="3">
    <source>
        <dbReference type="Proteomes" id="UP001153636"/>
    </source>
</evidence>
<proteinExistence type="predicted"/>